<gene>
    <name evidence="1" type="ORF">MRATA1EN22A_LOCUS22125</name>
</gene>
<name>A0ACB1MJG9_RANTA</name>
<reference evidence="1" key="1">
    <citation type="submission" date="2025-03" db="EMBL/GenBank/DDBJ databases">
        <authorList>
            <consortium name="ELIXIR-Norway"/>
            <consortium name="Elixir Norway"/>
        </authorList>
    </citation>
    <scope>NUCLEOTIDE SEQUENCE</scope>
</reference>
<organism evidence="1 2">
    <name type="scientific">Rangifer tarandus platyrhynchus</name>
    <name type="common">Svalbard reindeer</name>
    <dbReference type="NCBI Taxonomy" id="3082113"/>
    <lineage>
        <taxon>Eukaryota</taxon>
        <taxon>Metazoa</taxon>
        <taxon>Chordata</taxon>
        <taxon>Craniata</taxon>
        <taxon>Vertebrata</taxon>
        <taxon>Euteleostomi</taxon>
        <taxon>Mammalia</taxon>
        <taxon>Eutheria</taxon>
        <taxon>Laurasiatheria</taxon>
        <taxon>Artiodactyla</taxon>
        <taxon>Ruminantia</taxon>
        <taxon>Pecora</taxon>
        <taxon>Cervidae</taxon>
        <taxon>Odocoileinae</taxon>
        <taxon>Rangifer</taxon>
    </lineage>
</organism>
<evidence type="ECO:0000313" key="1">
    <source>
        <dbReference type="EMBL" id="CAN0498924.1"/>
    </source>
</evidence>
<sequence length="120" mass="13946">MRWLFPLQALGGPGLTASGWDSVQAGMYTQATEPPRCYVAKWDDGSSRSNTASLHNPDKGLAARWWLPMLLDAEALAVCWILGPGWWRMERKPWKRKRSERTMWKLWCKERKESIAEKLR</sequence>
<proteinExistence type="predicted"/>
<accession>A0ACB1MJG9</accession>
<evidence type="ECO:0000313" key="2">
    <source>
        <dbReference type="Proteomes" id="UP001162501"/>
    </source>
</evidence>
<dbReference type="EMBL" id="OZ243562">
    <property type="protein sequence ID" value="CAN0498924.1"/>
    <property type="molecule type" value="Genomic_DNA"/>
</dbReference>
<dbReference type="Proteomes" id="UP001162501">
    <property type="component" value="Chromosome 34"/>
</dbReference>
<protein>
    <submittedName>
        <fullName evidence="1">Uncharacterized protein</fullName>
    </submittedName>
</protein>